<organism evidence="2 3">
    <name type="scientific">Romanomermis culicivorax</name>
    <name type="common">Nematode worm</name>
    <dbReference type="NCBI Taxonomy" id="13658"/>
    <lineage>
        <taxon>Eukaryota</taxon>
        <taxon>Metazoa</taxon>
        <taxon>Ecdysozoa</taxon>
        <taxon>Nematoda</taxon>
        <taxon>Enoplea</taxon>
        <taxon>Dorylaimia</taxon>
        <taxon>Mermithida</taxon>
        <taxon>Mermithoidea</taxon>
        <taxon>Mermithidae</taxon>
        <taxon>Romanomermis</taxon>
    </lineage>
</organism>
<dbReference type="WBParaSite" id="nRc.2.0.1.t23036-RA">
    <property type="protein sequence ID" value="nRc.2.0.1.t23036-RA"/>
    <property type="gene ID" value="nRc.2.0.1.g23036"/>
</dbReference>
<accession>A0A915JBL0</accession>
<dbReference type="Proteomes" id="UP000887565">
    <property type="component" value="Unplaced"/>
</dbReference>
<evidence type="ECO:0000313" key="3">
    <source>
        <dbReference type="WBParaSite" id="nRc.2.0.1.t23036-RA"/>
    </source>
</evidence>
<evidence type="ECO:0000313" key="2">
    <source>
        <dbReference type="Proteomes" id="UP000887565"/>
    </source>
</evidence>
<dbReference type="AlphaFoldDB" id="A0A915JBL0"/>
<sequence length="179" mass="19989">MVILEERFTNTGVPAECYKGEKEDNLVTKLLPKSALPSLMWSPSQVIRSRRRFSYVGQSSIVVQRQKKIIHPFSYAHPVCSIRRRRCVRKITSAVPLRCVPVSFSVTVATIFKEPPYGSISCTSFKALLNCCKFLPYLSTVNCFSVLVPSISHEIVQSPSGGSSTKDNDNESFLPMTPI</sequence>
<name>A0A915JBL0_ROMCU</name>
<evidence type="ECO:0000256" key="1">
    <source>
        <dbReference type="SAM" id="MobiDB-lite"/>
    </source>
</evidence>
<feature type="compositionally biased region" description="Polar residues" evidence="1">
    <location>
        <begin position="156"/>
        <end position="165"/>
    </location>
</feature>
<reference evidence="3" key="1">
    <citation type="submission" date="2022-11" db="UniProtKB">
        <authorList>
            <consortium name="WormBaseParasite"/>
        </authorList>
    </citation>
    <scope>IDENTIFICATION</scope>
</reference>
<protein>
    <submittedName>
        <fullName evidence="3">Uncharacterized protein</fullName>
    </submittedName>
</protein>
<proteinExistence type="predicted"/>
<feature type="region of interest" description="Disordered" evidence="1">
    <location>
        <begin position="156"/>
        <end position="179"/>
    </location>
</feature>
<keyword evidence="2" id="KW-1185">Reference proteome</keyword>